<dbReference type="PANTHER" id="PTHR43054:SF1">
    <property type="entry name" value="SCYLLO-INOSITOL 2-DEHYDROGENASE (NADP(+)) IOLU"/>
    <property type="match status" value="1"/>
</dbReference>
<protein>
    <submittedName>
        <fullName evidence="2">Putative oxidoreductase (Putative)</fullName>
    </submittedName>
</protein>
<dbReference type="PANTHER" id="PTHR43054">
    <property type="match status" value="1"/>
</dbReference>
<evidence type="ECO:0000313" key="3">
    <source>
        <dbReference type="Proteomes" id="UP000051461"/>
    </source>
</evidence>
<proteinExistence type="predicted"/>
<feature type="domain" description="Gfo/Idh/MocA-like oxidoreductase N-terminal" evidence="1">
    <location>
        <begin position="6"/>
        <end position="119"/>
    </location>
</feature>
<dbReference type="EMBL" id="AZDA01000092">
    <property type="protein sequence ID" value="KRK34432.1"/>
    <property type="molecule type" value="Genomic_DNA"/>
</dbReference>
<dbReference type="Gene3D" id="3.30.360.10">
    <property type="entry name" value="Dihydrodipicolinate Reductase, domain 2"/>
    <property type="match status" value="1"/>
</dbReference>
<reference evidence="2 3" key="1">
    <citation type="journal article" date="2015" name="Genome Announc.">
        <title>Expanding the biotechnology potential of lactobacilli through comparative genomics of 213 strains and associated genera.</title>
        <authorList>
            <person name="Sun Z."/>
            <person name="Harris H.M."/>
            <person name="McCann A."/>
            <person name="Guo C."/>
            <person name="Argimon S."/>
            <person name="Zhang W."/>
            <person name="Yang X."/>
            <person name="Jeffery I.B."/>
            <person name="Cooney J.C."/>
            <person name="Kagawa T.F."/>
            <person name="Liu W."/>
            <person name="Song Y."/>
            <person name="Salvetti E."/>
            <person name="Wrobel A."/>
            <person name="Rasinkangas P."/>
            <person name="Parkhill J."/>
            <person name="Rea M.C."/>
            <person name="O'Sullivan O."/>
            <person name="Ritari J."/>
            <person name="Douillard F.P."/>
            <person name="Paul Ross R."/>
            <person name="Yang R."/>
            <person name="Briner A.E."/>
            <person name="Felis G.E."/>
            <person name="de Vos W.M."/>
            <person name="Barrangou R."/>
            <person name="Klaenhammer T.R."/>
            <person name="Caufield P.W."/>
            <person name="Cui Y."/>
            <person name="Zhang H."/>
            <person name="O'Toole P.W."/>
        </authorList>
    </citation>
    <scope>NUCLEOTIDE SEQUENCE [LARGE SCALE GENOMIC DNA]</scope>
    <source>
        <strain evidence="2 3">DSM 20003</strain>
    </source>
</reference>
<gene>
    <name evidence="2" type="ORF">FC07_GL000641</name>
</gene>
<dbReference type="Proteomes" id="UP000051461">
    <property type="component" value="Unassembled WGS sequence"/>
</dbReference>
<organism evidence="2 3">
    <name type="scientific">Loigolactobacillus bifermentans DSM 20003</name>
    <dbReference type="NCBI Taxonomy" id="1423726"/>
    <lineage>
        <taxon>Bacteria</taxon>
        <taxon>Bacillati</taxon>
        <taxon>Bacillota</taxon>
        <taxon>Bacilli</taxon>
        <taxon>Lactobacillales</taxon>
        <taxon>Lactobacillaceae</taxon>
        <taxon>Loigolactobacillus</taxon>
    </lineage>
</organism>
<evidence type="ECO:0000313" key="2">
    <source>
        <dbReference type="EMBL" id="KRK34432.1"/>
    </source>
</evidence>
<dbReference type="InterPro" id="IPR000683">
    <property type="entry name" value="Gfo/Idh/MocA-like_OxRdtase_N"/>
</dbReference>
<dbReference type="STRING" id="1423726.FC07_GL000641"/>
<dbReference type="Pfam" id="PF01408">
    <property type="entry name" value="GFO_IDH_MocA"/>
    <property type="match status" value="1"/>
</dbReference>
<dbReference type="Gene3D" id="3.40.50.720">
    <property type="entry name" value="NAD(P)-binding Rossmann-like Domain"/>
    <property type="match status" value="1"/>
</dbReference>
<dbReference type="GO" id="GO:0000166">
    <property type="term" value="F:nucleotide binding"/>
    <property type="evidence" value="ECO:0007669"/>
    <property type="project" value="InterPro"/>
</dbReference>
<keyword evidence="3" id="KW-1185">Reference proteome</keyword>
<dbReference type="AlphaFoldDB" id="A0A0R1GK95"/>
<name>A0A0R1GK95_9LACO</name>
<dbReference type="SUPFAM" id="SSF51735">
    <property type="entry name" value="NAD(P)-binding Rossmann-fold domains"/>
    <property type="match status" value="1"/>
</dbReference>
<evidence type="ECO:0000259" key="1">
    <source>
        <dbReference type="Pfam" id="PF01408"/>
    </source>
</evidence>
<dbReference type="PATRIC" id="fig|1423726.3.peg.663"/>
<dbReference type="SUPFAM" id="SSF55347">
    <property type="entry name" value="Glyceraldehyde-3-phosphate dehydrogenase-like, C-terminal domain"/>
    <property type="match status" value="1"/>
</dbReference>
<comment type="caution">
    <text evidence="2">The sequence shown here is derived from an EMBL/GenBank/DDBJ whole genome shotgun (WGS) entry which is preliminary data.</text>
</comment>
<dbReference type="InterPro" id="IPR036291">
    <property type="entry name" value="NAD(P)-bd_dom_sf"/>
</dbReference>
<accession>A0A0R1GK95</accession>
<sequence>MSVMLKLGIIGTNWITAQFIDAALATKEYELTTIYSRHADKAQAWQDKYQAAEYFTDLTEFFKNGQFDVVYIASPNSLHFEQTKQAILAGKNVIVEKPAFANPTQQHVIQQLLDQNPDRFVLEAARHVYEPNFTHIKTAIAQLDDLQGATLTYMKYSSRYDQVLAGETPNIFNPVFAGGAAQDLGVYVVYDAVAWFGSPDRVAYFATPTPTGVDGHGTAILTYQDFDVTLIFGKNTTSFLPSEIYGLHDTLVIKPNAADIAQVEKHQFGSDMVTPLGEPAAANPMRHEAQVFADIIQQNDHAYAQQQFDLSAEVNSVLYQLRRSAGLHFPADSVSEDTHAE</sequence>